<evidence type="ECO:0000256" key="2">
    <source>
        <dbReference type="ARBA" id="ARBA00022679"/>
    </source>
</evidence>
<feature type="compositionally biased region" description="Low complexity" evidence="3">
    <location>
        <begin position="477"/>
        <end position="497"/>
    </location>
</feature>
<gene>
    <name evidence="5" type="ORF">Cvel_23686</name>
</gene>
<feature type="region of interest" description="Disordered" evidence="3">
    <location>
        <begin position="728"/>
        <end position="764"/>
    </location>
</feature>
<dbReference type="InterPro" id="IPR037151">
    <property type="entry name" value="AlkB-like_sf"/>
</dbReference>
<dbReference type="AlphaFoldDB" id="A0A0G4GWI3"/>
<keyword evidence="2" id="KW-0808">Transferase</keyword>
<evidence type="ECO:0000256" key="1">
    <source>
        <dbReference type="ARBA" id="ARBA00022603"/>
    </source>
</evidence>
<feature type="region of interest" description="Disordered" evidence="3">
    <location>
        <begin position="475"/>
        <end position="516"/>
    </location>
</feature>
<name>A0A0G4GWI3_9ALVE</name>
<dbReference type="SUPFAM" id="SSF53335">
    <property type="entry name" value="S-adenosyl-L-methionine-dependent methyltransferases"/>
    <property type="match status" value="1"/>
</dbReference>
<dbReference type="Pfam" id="PF08241">
    <property type="entry name" value="Methyltransf_11"/>
    <property type="match status" value="1"/>
</dbReference>
<dbReference type="VEuPathDB" id="CryptoDB:Cvel_23686"/>
<evidence type="ECO:0000313" key="5">
    <source>
        <dbReference type="EMBL" id="CEM35364.1"/>
    </source>
</evidence>
<dbReference type="GO" id="GO:0008757">
    <property type="term" value="F:S-adenosylmethionine-dependent methyltransferase activity"/>
    <property type="evidence" value="ECO:0007669"/>
    <property type="project" value="InterPro"/>
</dbReference>
<dbReference type="GO" id="GO:0005634">
    <property type="term" value="C:nucleus"/>
    <property type="evidence" value="ECO:0007669"/>
    <property type="project" value="TreeGrafter"/>
</dbReference>
<feature type="region of interest" description="Disordered" evidence="3">
    <location>
        <begin position="276"/>
        <end position="303"/>
    </location>
</feature>
<dbReference type="PANTHER" id="PTHR13069">
    <property type="entry name" value="ALKYLATED DNA REPAIR PROTEIN ALKB HOMOLOG 8"/>
    <property type="match status" value="1"/>
</dbReference>
<protein>
    <recommendedName>
        <fullName evidence="4">Methyltransferase type 11 domain-containing protein</fullName>
    </recommendedName>
</protein>
<dbReference type="Gene3D" id="3.40.50.150">
    <property type="entry name" value="Vaccinia Virus protein VP39"/>
    <property type="match status" value="2"/>
</dbReference>
<dbReference type="PANTHER" id="PTHR13069:SF21">
    <property type="entry name" value="ALKYLATED DNA REPAIR PROTEIN ALKB HOMOLOG 8"/>
    <property type="match status" value="1"/>
</dbReference>
<feature type="compositionally biased region" description="Basic and acidic residues" evidence="3">
    <location>
        <begin position="805"/>
        <end position="814"/>
    </location>
</feature>
<reference evidence="5" key="1">
    <citation type="submission" date="2014-11" db="EMBL/GenBank/DDBJ databases">
        <authorList>
            <person name="Otto D Thomas"/>
            <person name="Naeem Raeece"/>
        </authorList>
    </citation>
    <scope>NUCLEOTIDE SEQUENCE</scope>
</reference>
<organism evidence="5">
    <name type="scientific">Chromera velia CCMP2878</name>
    <dbReference type="NCBI Taxonomy" id="1169474"/>
    <lineage>
        <taxon>Eukaryota</taxon>
        <taxon>Sar</taxon>
        <taxon>Alveolata</taxon>
        <taxon>Colpodellida</taxon>
        <taxon>Chromeraceae</taxon>
        <taxon>Chromera</taxon>
    </lineage>
</organism>
<dbReference type="EMBL" id="CDMZ01001625">
    <property type="protein sequence ID" value="CEM35364.1"/>
    <property type="molecule type" value="Genomic_DNA"/>
</dbReference>
<feature type="compositionally biased region" description="Basic and acidic residues" evidence="3">
    <location>
        <begin position="287"/>
        <end position="303"/>
    </location>
</feature>
<proteinExistence type="predicted"/>
<feature type="domain" description="Methyltransferase type 11" evidence="4">
    <location>
        <begin position="601"/>
        <end position="694"/>
    </location>
</feature>
<dbReference type="CDD" id="cd02440">
    <property type="entry name" value="AdoMet_MTases"/>
    <property type="match status" value="1"/>
</dbReference>
<dbReference type="InterPro" id="IPR013216">
    <property type="entry name" value="Methyltransf_11"/>
</dbReference>
<feature type="region of interest" description="Disordered" evidence="3">
    <location>
        <begin position="791"/>
        <end position="814"/>
    </location>
</feature>
<dbReference type="GO" id="GO:0000049">
    <property type="term" value="F:tRNA binding"/>
    <property type="evidence" value="ECO:0007669"/>
    <property type="project" value="TreeGrafter"/>
</dbReference>
<evidence type="ECO:0000256" key="3">
    <source>
        <dbReference type="SAM" id="MobiDB-lite"/>
    </source>
</evidence>
<dbReference type="InterPro" id="IPR051422">
    <property type="entry name" value="AlkB_tRNA_MeTrf/Diox"/>
</dbReference>
<dbReference type="GO" id="GO:0005737">
    <property type="term" value="C:cytoplasm"/>
    <property type="evidence" value="ECO:0007669"/>
    <property type="project" value="TreeGrafter"/>
</dbReference>
<dbReference type="GO" id="GO:0030488">
    <property type="term" value="P:tRNA methylation"/>
    <property type="evidence" value="ECO:0007669"/>
    <property type="project" value="TreeGrafter"/>
</dbReference>
<feature type="compositionally biased region" description="Low complexity" evidence="3">
    <location>
        <begin position="791"/>
        <end position="800"/>
    </location>
</feature>
<sequence>MHRLGLCAPSALQHRAFSFLKSLPFFFGEKDTRRKLAMQVFSIWHNQSPFRRPFDGKPTKHLYVMHPRLSNYTPSQIKAFLEGKVGPQGCMPNSCYVVHKSAYIFLSFDSEGGATAAKEILQCAALSACQAEVHTEAGGEGEGRVAASSLCRAEFAEFCAFEEPSPVSVSEFLSPEETARLLEKGTSFPSPSGARNTNETCLLSSVLSVPEFLSASDALEVRKKIDRKKWKKNGKKREQHFGFSVGGRGGHEITAAAKSQSGDLFPDLLSPSLSECLQGLTSSGKGEGGEAEGKGERDDERKQIQQEDLAQLNGETGDSFRKSDSDLATFNQATVYEVLPQKGVPLNVEPSGLFGDAVALLALEGEGDPVSFSGDGEGGERKAVVRVIFVNVLSGVRVGCLLPVRSLLVLRGRARFEWAVGIPNEDPVGDVVEKKKDGERKFECRERRTFFVVCRHVKPLPKTALEKLPALVSFRNPTPSSSSSSSTTGGHPSSDSPKSPMQKGDGEGEDESEDPRETLQQIMAQLQNGTQSAKPAVALMPPQEKDSLPLDESALKDPELLKNFVHDVYEDIAPHFSHTRYKPWPKAASFVSNLPCGSVLLDVGCGNGKYLRGDPHVMKIGNDRSSNLMGIARDLPGGQKGEVHVADCLHVPVRQGSCDALLSIAVIHHLPSRELRLQALREMARIARVGGQLLVYVWAFEQEDGSVGARKFVSQDVFVPWHIQDTQKSKADTQKYSKRNPTRGQAPSLRETSGDGGVPVSVLGSGERRGISGGVSENAGEGAAGCVEGGVEASEGSVSVQRGDGASREKEKETSVGIEKKMRYYHVFTKEEIKELCSAITNLRVDEIYFDANNWAVKMTKTKT</sequence>
<evidence type="ECO:0000259" key="4">
    <source>
        <dbReference type="Pfam" id="PF08241"/>
    </source>
</evidence>
<keyword evidence="1" id="KW-0489">Methyltransferase</keyword>
<dbReference type="Gene3D" id="2.60.120.590">
    <property type="entry name" value="Alpha-ketoglutarate-dependent dioxygenase AlkB-like"/>
    <property type="match status" value="1"/>
</dbReference>
<dbReference type="GO" id="GO:0106335">
    <property type="term" value="F:tRNA (5-carboxymethyluridine(34)-5-O)-methyltransferase activity"/>
    <property type="evidence" value="ECO:0007669"/>
    <property type="project" value="TreeGrafter"/>
</dbReference>
<dbReference type="GO" id="GO:0002098">
    <property type="term" value="P:tRNA wobble uridine modification"/>
    <property type="evidence" value="ECO:0007669"/>
    <property type="project" value="TreeGrafter"/>
</dbReference>
<dbReference type="InterPro" id="IPR029063">
    <property type="entry name" value="SAM-dependent_MTases_sf"/>
</dbReference>
<accession>A0A0G4GWI3</accession>